<evidence type="ECO:0000256" key="2">
    <source>
        <dbReference type="ARBA" id="ARBA00022692"/>
    </source>
</evidence>
<evidence type="ECO:0000313" key="10">
    <source>
        <dbReference type="Proteomes" id="UP000322899"/>
    </source>
</evidence>
<dbReference type="GO" id="GO:0016020">
    <property type="term" value="C:membrane"/>
    <property type="evidence" value="ECO:0007669"/>
    <property type="project" value="UniProtKB-SubCell"/>
</dbReference>
<evidence type="ECO:0000256" key="5">
    <source>
        <dbReference type="SAM" id="Phobius"/>
    </source>
</evidence>
<organism evidence="6 11">
    <name type="scientific">Cafeteria roenbergensis</name>
    <name type="common">Marine flagellate</name>
    <dbReference type="NCBI Taxonomy" id="33653"/>
    <lineage>
        <taxon>Eukaryota</taxon>
        <taxon>Sar</taxon>
        <taxon>Stramenopiles</taxon>
        <taxon>Bigyra</taxon>
        <taxon>Opalozoa</taxon>
        <taxon>Bicosoecida</taxon>
        <taxon>Cafeteriaceae</taxon>
        <taxon>Cafeteria</taxon>
    </lineage>
</organism>
<comment type="subcellular location">
    <subcellularLocation>
        <location evidence="1">Membrane</location>
    </subcellularLocation>
</comment>
<keyword evidence="3 5" id="KW-1133">Transmembrane helix</keyword>
<dbReference type="SUPFAM" id="SSF161084">
    <property type="entry name" value="MAPEG domain-like"/>
    <property type="match status" value="1"/>
</dbReference>
<feature type="transmembrane region" description="Helical" evidence="5">
    <location>
        <begin position="6"/>
        <end position="26"/>
    </location>
</feature>
<comment type="caution">
    <text evidence="6">The sequence shown here is derived from an EMBL/GenBank/DDBJ whole genome shotgun (WGS) entry which is preliminary data.</text>
</comment>
<evidence type="ECO:0000256" key="4">
    <source>
        <dbReference type="ARBA" id="ARBA00023136"/>
    </source>
</evidence>
<dbReference type="EMBL" id="VLTL01000019">
    <property type="protein sequence ID" value="KAA0169727.1"/>
    <property type="molecule type" value="Genomic_DNA"/>
</dbReference>
<evidence type="ECO:0000256" key="3">
    <source>
        <dbReference type="ARBA" id="ARBA00022989"/>
    </source>
</evidence>
<dbReference type="AlphaFoldDB" id="A0A5A8C7Y3"/>
<dbReference type="Proteomes" id="UP000322899">
    <property type="component" value="Unassembled WGS sequence"/>
</dbReference>
<proteinExistence type="predicted"/>
<dbReference type="Pfam" id="PF01124">
    <property type="entry name" value="MAPEG"/>
    <property type="match status" value="1"/>
</dbReference>
<evidence type="ECO:0000313" key="13">
    <source>
        <dbReference type="Proteomes" id="UP000325113"/>
    </source>
</evidence>
<dbReference type="EMBL" id="VLTO01000014">
    <property type="protein sequence ID" value="KAA0175474.1"/>
    <property type="molecule type" value="Genomic_DNA"/>
</dbReference>
<dbReference type="InterPro" id="IPR001129">
    <property type="entry name" value="Membr-assoc_MAPEG"/>
</dbReference>
<protein>
    <submittedName>
        <fullName evidence="6">Uncharacterized protein</fullName>
    </submittedName>
</protein>
<sequence length="152" mass="16090">MVDASTALLAASLLVCYLYWWVALGFMRAAQFSAKPAAEPSDKDSAPATVAFDNKDQTASKAGLRGWGKRAMLAMNNHAEQLPQFGLAALLNVAVRSGVTPWAVSGVMAGVAVFRGAHLACYLADLDGLRSLSFLGSSLLTLALYVMVFVSF</sequence>
<evidence type="ECO:0000313" key="12">
    <source>
        <dbReference type="Proteomes" id="UP000324907"/>
    </source>
</evidence>
<keyword evidence="4 5" id="KW-0472">Membrane</keyword>
<dbReference type="Proteomes" id="UP000323011">
    <property type="component" value="Unassembled WGS sequence"/>
</dbReference>
<name>A0A5A8C7Y3_CAFRO</name>
<dbReference type="Proteomes" id="UP000324907">
    <property type="component" value="Unassembled WGS sequence"/>
</dbReference>
<feature type="transmembrane region" description="Helical" evidence="5">
    <location>
        <begin position="132"/>
        <end position="150"/>
    </location>
</feature>
<evidence type="ECO:0000313" key="6">
    <source>
        <dbReference type="EMBL" id="KAA0148170.1"/>
    </source>
</evidence>
<dbReference type="EMBL" id="VLTN01000056">
    <property type="protein sequence ID" value="KAA0148170.1"/>
    <property type="molecule type" value="Genomic_DNA"/>
</dbReference>
<evidence type="ECO:0000313" key="8">
    <source>
        <dbReference type="EMBL" id="KAA0169727.1"/>
    </source>
</evidence>
<keyword evidence="2 5" id="KW-0812">Transmembrane</keyword>
<evidence type="ECO:0000313" key="7">
    <source>
        <dbReference type="EMBL" id="KAA0162313.1"/>
    </source>
</evidence>
<gene>
    <name evidence="9" type="ORF">FNF27_03174</name>
    <name evidence="8" type="ORF">FNF28_01846</name>
    <name evidence="6" type="ORF">FNF29_06829</name>
    <name evidence="7" type="ORF">FNF31_03355</name>
</gene>
<dbReference type="OrthoDB" id="10372469at2759"/>
<evidence type="ECO:0000313" key="9">
    <source>
        <dbReference type="EMBL" id="KAA0175474.1"/>
    </source>
</evidence>
<reference evidence="10 11" key="1">
    <citation type="submission" date="2019-07" db="EMBL/GenBank/DDBJ databases">
        <title>Genomes of Cafeteria roenbergensis.</title>
        <authorList>
            <person name="Fischer M.G."/>
            <person name="Hackl T."/>
            <person name="Roman M."/>
        </authorList>
    </citation>
    <scope>NUCLEOTIDE SEQUENCE [LARGE SCALE GENOMIC DNA]</scope>
    <source>
        <strain evidence="6 11">BVI</strain>
        <strain evidence="7 13">Cflag</strain>
        <strain evidence="9 10">E4-10P</strain>
        <strain evidence="8 12">RCC970-E3</strain>
    </source>
</reference>
<dbReference type="EMBL" id="VLTM01000028">
    <property type="protein sequence ID" value="KAA0162313.1"/>
    <property type="molecule type" value="Genomic_DNA"/>
</dbReference>
<accession>A0A5A8C7Y3</accession>
<evidence type="ECO:0000313" key="11">
    <source>
        <dbReference type="Proteomes" id="UP000323011"/>
    </source>
</evidence>
<evidence type="ECO:0000256" key="1">
    <source>
        <dbReference type="ARBA" id="ARBA00004370"/>
    </source>
</evidence>
<dbReference type="Gene3D" id="1.20.120.550">
    <property type="entry name" value="Membrane associated eicosanoid/glutathione metabolism-like domain"/>
    <property type="match status" value="1"/>
</dbReference>
<dbReference type="Proteomes" id="UP000325113">
    <property type="component" value="Unassembled WGS sequence"/>
</dbReference>
<dbReference type="InterPro" id="IPR023352">
    <property type="entry name" value="MAPEG-like_dom_sf"/>
</dbReference>
<keyword evidence="11" id="KW-1185">Reference proteome</keyword>